<gene>
    <name evidence="1" type="ORF">SAMN05192573_10396</name>
</gene>
<dbReference type="STRING" id="551996.SAMN05192573_10396"/>
<dbReference type="Proteomes" id="UP000199705">
    <property type="component" value="Unassembled WGS sequence"/>
</dbReference>
<protein>
    <submittedName>
        <fullName evidence="1">Uncharacterized protein</fullName>
    </submittedName>
</protein>
<proteinExistence type="predicted"/>
<accession>A0A1G7TBQ1</accession>
<name>A0A1G7TBQ1_9SPHI</name>
<dbReference type="EMBL" id="FNCG01000003">
    <property type="protein sequence ID" value="SDG32532.1"/>
    <property type="molecule type" value="Genomic_DNA"/>
</dbReference>
<organism evidence="1 2">
    <name type="scientific">Mucilaginibacter gossypii</name>
    <dbReference type="NCBI Taxonomy" id="551996"/>
    <lineage>
        <taxon>Bacteria</taxon>
        <taxon>Pseudomonadati</taxon>
        <taxon>Bacteroidota</taxon>
        <taxon>Sphingobacteriia</taxon>
        <taxon>Sphingobacteriales</taxon>
        <taxon>Sphingobacteriaceae</taxon>
        <taxon>Mucilaginibacter</taxon>
    </lineage>
</organism>
<dbReference type="AlphaFoldDB" id="A0A1G7TBQ1"/>
<reference evidence="2" key="1">
    <citation type="submission" date="2016-10" db="EMBL/GenBank/DDBJ databases">
        <authorList>
            <person name="Varghese N."/>
            <person name="Submissions S."/>
        </authorList>
    </citation>
    <scope>NUCLEOTIDE SEQUENCE [LARGE SCALE GENOMIC DNA]</scope>
    <source>
        <strain evidence="2">Gh-67</strain>
    </source>
</reference>
<evidence type="ECO:0000313" key="2">
    <source>
        <dbReference type="Proteomes" id="UP000199705"/>
    </source>
</evidence>
<sequence length="110" mass="12535">MLPDRSVSIKLKKNIFLIFLCFLLMHYGNVTAQQNTKPRFKAIALAEIGGGHASFDTTAKIWLNKLAIDSNVTIDYISDTKKTNKEFLKQYQLLLSSTPLQYHYSNPLLI</sequence>
<keyword evidence="2" id="KW-1185">Reference proteome</keyword>
<evidence type="ECO:0000313" key="1">
    <source>
        <dbReference type="EMBL" id="SDG32532.1"/>
    </source>
</evidence>